<comment type="subcellular location">
    <subcellularLocation>
        <location evidence="1">Cell membrane</location>
        <topology evidence="1">Multi-pass membrane protein</topology>
    </subcellularLocation>
</comment>
<feature type="transmembrane region" description="Helical" evidence="6">
    <location>
        <begin position="291"/>
        <end position="313"/>
    </location>
</feature>
<dbReference type="EMBL" id="BAAAOR010000039">
    <property type="protein sequence ID" value="GAA1543070.1"/>
    <property type="molecule type" value="Genomic_DNA"/>
</dbReference>
<feature type="transmembrane region" description="Helical" evidence="6">
    <location>
        <begin position="333"/>
        <end position="354"/>
    </location>
</feature>
<dbReference type="Pfam" id="PF01943">
    <property type="entry name" value="Polysacc_synt"/>
    <property type="match status" value="1"/>
</dbReference>
<feature type="transmembrane region" description="Helical" evidence="6">
    <location>
        <begin position="182"/>
        <end position="202"/>
    </location>
</feature>
<gene>
    <name evidence="7" type="ORF">GCM10009788_52050</name>
</gene>
<evidence type="ECO:0000256" key="3">
    <source>
        <dbReference type="ARBA" id="ARBA00022692"/>
    </source>
</evidence>
<feature type="transmembrane region" description="Helical" evidence="6">
    <location>
        <begin position="156"/>
        <end position="176"/>
    </location>
</feature>
<feature type="transmembrane region" description="Helical" evidence="6">
    <location>
        <begin position="223"/>
        <end position="244"/>
    </location>
</feature>
<feature type="transmembrane region" description="Helical" evidence="6">
    <location>
        <begin position="256"/>
        <end position="279"/>
    </location>
</feature>
<dbReference type="RefSeq" id="WP_246086745.1">
    <property type="nucleotide sequence ID" value="NZ_BAAAOR010000039.1"/>
</dbReference>
<evidence type="ECO:0000256" key="5">
    <source>
        <dbReference type="ARBA" id="ARBA00023136"/>
    </source>
</evidence>
<feature type="transmembrane region" description="Helical" evidence="6">
    <location>
        <begin position="20"/>
        <end position="43"/>
    </location>
</feature>
<sequence>MTTTTHSAGSRLARLLRSSAGIAIAMGVMNVGTYGFQIVSARLLGPGQYGALAGVLALLLVLSVLQLGLQATSARRIAADPEHVAAVEAAALRTGWRAALVLGAVMVLAAPLVTSLLRLDGLLPALLLGLSVVPVTVMGAQAGVLQGERRWLPLSLVYLAVGIPRVVLGIAFLLAWRSETSAMLAMLVASWVPVFVGSWALGRHPRRTTSVTESEIRHDVLRETLGSSIALLAFFAIANLDVVVARVTLDEHDAGLYAGGLIVTKAVLFLPQFAVVVLFPSMSEGTGSRAALAKGLAFLSSLGAVCVGATYLLSDLALVFIGGRDYAGVQDRLWMFAVLGALLALLQLLVYAGLARRGASTKYLVGIGVLTLVGVGSTATSVAGLATRVACIDLVVLVVLVVLQVARHRRDDEDASAA</sequence>
<keyword evidence="4 6" id="KW-1133">Transmembrane helix</keyword>
<dbReference type="Proteomes" id="UP001500842">
    <property type="component" value="Unassembled WGS sequence"/>
</dbReference>
<evidence type="ECO:0000256" key="6">
    <source>
        <dbReference type="SAM" id="Phobius"/>
    </source>
</evidence>
<comment type="caution">
    <text evidence="7">The sequence shown here is derived from an EMBL/GenBank/DDBJ whole genome shotgun (WGS) entry which is preliminary data.</text>
</comment>
<evidence type="ECO:0000256" key="1">
    <source>
        <dbReference type="ARBA" id="ARBA00004651"/>
    </source>
</evidence>
<organism evidence="7 8">
    <name type="scientific">Nocardioides humi</name>
    <dbReference type="NCBI Taxonomy" id="449461"/>
    <lineage>
        <taxon>Bacteria</taxon>
        <taxon>Bacillati</taxon>
        <taxon>Actinomycetota</taxon>
        <taxon>Actinomycetes</taxon>
        <taxon>Propionibacteriales</taxon>
        <taxon>Nocardioidaceae</taxon>
        <taxon>Nocardioides</taxon>
    </lineage>
</organism>
<feature type="transmembrane region" description="Helical" evidence="6">
    <location>
        <begin position="385"/>
        <end position="406"/>
    </location>
</feature>
<evidence type="ECO:0008006" key="9">
    <source>
        <dbReference type="Google" id="ProtNLM"/>
    </source>
</evidence>
<evidence type="ECO:0000313" key="7">
    <source>
        <dbReference type="EMBL" id="GAA1543070.1"/>
    </source>
</evidence>
<reference evidence="7 8" key="1">
    <citation type="journal article" date="2019" name="Int. J. Syst. Evol. Microbiol.">
        <title>The Global Catalogue of Microorganisms (GCM) 10K type strain sequencing project: providing services to taxonomists for standard genome sequencing and annotation.</title>
        <authorList>
            <consortium name="The Broad Institute Genomics Platform"/>
            <consortium name="The Broad Institute Genome Sequencing Center for Infectious Disease"/>
            <person name="Wu L."/>
            <person name="Ma J."/>
        </authorList>
    </citation>
    <scope>NUCLEOTIDE SEQUENCE [LARGE SCALE GENOMIC DNA]</scope>
    <source>
        <strain evidence="7 8">JCM 14942</strain>
    </source>
</reference>
<keyword evidence="3 6" id="KW-0812">Transmembrane</keyword>
<feature type="transmembrane region" description="Helical" evidence="6">
    <location>
        <begin position="49"/>
        <end position="69"/>
    </location>
</feature>
<feature type="transmembrane region" description="Helical" evidence="6">
    <location>
        <begin position="361"/>
        <end position="379"/>
    </location>
</feature>
<evidence type="ECO:0000256" key="4">
    <source>
        <dbReference type="ARBA" id="ARBA00022989"/>
    </source>
</evidence>
<proteinExistence type="predicted"/>
<accession>A0ABN2BLV0</accession>
<protein>
    <recommendedName>
        <fullName evidence="9">Membrane protein involved in the export of O-antigen and teichoic acid</fullName>
    </recommendedName>
</protein>
<keyword evidence="2" id="KW-1003">Cell membrane</keyword>
<keyword evidence="5 6" id="KW-0472">Membrane</keyword>
<feature type="transmembrane region" description="Helical" evidence="6">
    <location>
        <begin position="98"/>
        <end position="117"/>
    </location>
</feature>
<dbReference type="PANTHER" id="PTHR30250">
    <property type="entry name" value="PST FAMILY PREDICTED COLANIC ACID TRANSPORTER"/>
    <property type="match status" value="1"/>
</dbReference>
<dbReference type="PANTHER" id="PTHR30250:SF11">
    <property type="entry name" value="O-ANTIGEN TRANSPORTER-RELATED"/>
    <property type="match status" value="1"/>
</dbReference>
<feature type="transmembrane region" description="Helical" evidence="6">
    <location>
        <begin position="123"/>
        <end position="144"/>
    </location>
</feature>
<dbReference type="InterPro" id="IPR050833">
    <property type="entry name" value="Poly_Biosynth_Transport"/>
</dbReference>
<evidence type="ECO:0000256" key="2">
    <source>
        <dbReference type="ARBA" id="ARBA00022475"/>
    </source>
</evidence>
<keyword evidence="8" id="KW-1185">Reference proteome</keyword>
<name>A0ABN2BLV0_9ACTN</name>
<dbReference type="InterPro" id="IPR002797">
    <property type="entry name" value="Polysacc_synth"/>
</dbReference>
<evidence type="ECO:0000313" key="8">
    <source>
        <dbReference type="Proteomes" id="UP001500842"/>
    </source>
</evidence>